<dbReference type="EMBL" id="CP000431">
    <property type="protein sequence ID" value="ABG92305.1"/>
    <property type="molecule type" value="Genomic_DNA"/>
</dbReference>
<dbReference type="Proteomes" id="UP000008710">
    <property type="component" value="Chromosome"/>
</dbReference>
<reference evidence="3" key="1">
    <citation type="journal article" date="2006" name="Proc. Natl. Acad. Sci. U.S.A.">
        <title>The complete genome of Rhodococcus sp. RHA1 provides insights into a catabolic powerhouse.</title>
        <authorList>
            <person name="McLeod M.P."/>
            <person name="Warren R.L."/>
            <person name="Hsiao W.W.L."/>
            <person name="Araki N."/>
            <person name="Myhre M."/>
            <person name="Fernandes C."/>
            <person name="Miyazawa D."/>
            <person name="Wong W."/>
            <person name="Lillquist A.L."/>
            <person name="Wang D."/>
            <person name="Dosanjh M."/>
            <person name="Hara H."/>
            <person name="Petrescu A."/>
            <person name="Morin R.D."/>
            <person name="Yang G."/>
            <person name="Stott J.M."/>
            <person name="Schein J.E."/>
            <person name="Shin H."/>
            <person name="Smailus D."/>
            <person name="Siddiqui A.S."/>
            <person name="Marra M.A."/>
            <person name="Jones S.J.M."/>
            <person name="Holt R."/>
            <person name="Brinkman F.S.L."/>
            <person name="Miyauchi K."/>
            <person name="Fukuda M."/>
            <person name="Davies J.E."/>
            <person name="Mohn W.W."/>
            <person name="Eltis L.D."/>
        </authorList>
    </citation>
    <scope>NUCLEOTIDE SEQUENCE [LARGE SCALE GENOMIC DNA]</scope>
    <source>
        <strain evidence="3">RHA1</strain>
    </source>
</reference>
<proteinExistence type="predicted"/>
<organism evidence="2 3">
    <name type="scientific">Rhodococcus jostii (strain RHA1)</name>
    <dbReference type="NCBI Taxonomy" id="101510"/>
    <lineage>
        <taxon>Bacteria</taxon>
        <taxon>Bacillati</taxon>
        <taxon>Actinomycetota</taxon>
        <taxon>Actinomycetes</taxon>
        <taxon>Mycobacteriales</taxon>
        <taxon>Nocardiaceae</taxon>
        <taxon>Rhodococcus</taxon>
    </lineage>
</organism>
<sequence length="88" mass="9568">MTSAASGTATEGLIHFPFPFPRDRYRYSADIEPSGARVATAAGVGSERRVVIDDHHRAELAERARILSSDPRTPNHRACSSTTLRGMS</sequence>
<evidence type="ECO:0000313" key="3">
    <source>
        <dbReference type="Proteomes" id="UP000008710"/>
    </source>
</evidence>
<dbReference type="KEGG" id="rha:RHA1_ro00469"/>
<protein>
    <submittedName>
        <fullName evidence="2">Uncharacterized protein</fullName>
    </submittedName>
</protein>
<feature type="compositionally biased region" description="Polar residues" evidence="1">
    <location>
        <begin position="78"/>
        <end position="88"/>
    </location>
</feature>
<dbReference type="HOGENOM" id="CLU_2466947_0_0_11"/>
<gene>
    <name evidence="2" type="ordered locus">RHA1_ro00469</name>
</gene>
<evidence type="ECO:0000313" key="2">
    <source>
        <dbReference type="EMBL" id="ABG92305.1"/>
    </source>
</evidence>
<dbReference type="AlphaFoldDB" id="Q0SJI1"/>
<evidence type="ECO:0000256" key="1">
    <source>
        <dbReference type="SAM" id="MobiDB-lite"/>
    </source>
</evidence>
<feature type="region of interest" description="Disordered" evidence="1">
    <location>
        <begin position="66"/>
        <end position="88"/>
    </location>
</feature>
<accession>Q0SJI1</accession>
<name>Q0SJI1_RHOJR</name>